<organism evidence="1 2">
    <name type="scientific">Aphis craccivora</name>
    <name type="common">Cowpea aphid</name>
    <dbReference type="NCBI Taxonomy" id="307492"/>
    <lineage>
        <taxon>Eukaryota</taxon>
        <taxon>Metazoa</taxon>
        <taxon>Ecdysozoa</taxon>
        <taxon>Arthropoda</taxon>
        <taxon>Hexapoda</taxon>
        <taxon>Insecta</taxon>
        <taxon>Pterygota</taxon>
        <taxon>Neoptera</taxon>
        <taxon>Paraneoptera</taxon>
        <taxon>Hemiptera</taxon>
        <taxon>Sternorrhyncha</taxon>
        <taxon>Aphidomorpha</taxon>
        <taxon>Aphidoidea</taxon>
        <taxon>Aphididae</taxon>
        <taxon>Aphidini</taxon>
        <taxon>Aphis</taxon>
        <taxon>Aphis</taxon>
    </lineage>
</organism>
<reference evidence="1 2" key="1">
    <citation type="submission" date="2019-08" db="EMBL/GenBank/DDBJ databases">
        <title>Whole genome of Aphis craccivora.</title>
        <authorList>
            <person name="Voronova N.V."/>
            <person name="Shulinski R.S."/>
            <person name="Bandarenka Y.V."/>
            <person name="Zhorov D.G."/>
            <person name="Warner D."/>
        </authorList>
    </citation>
    <scope>NUCLEOTIDE SEQUENCE [LARGE SCALE GENOMIC DNA]</scope>
    <source>
        <strain evidence="1">180601</strain>
        <tissue evidence="1">Whole Body</tissue>
    </source>
</reference>
<evidence type="ECO:0000313" key="1">
    <source>
        <dbReference type="EMBL" id="KAF0760179.1"/>
    </source>
</evidence>
<evidence type="ECO:0000313" key="2">
    <source>
        <dbReference type="Proteomes" id="UP000478052"/>
    </source>
</evidence>
<gene>
    <name evidence="1" type="ORF">FWK35_00022348</name>
</gene>
<name>A0A6G0YR07_APHCR</name>
<proteinExistence type="predicted"/>
<protein>
    <submittedName>
        <fullName evidence="1">Dimer Tnp hAT domain-containing protein</fullName>
    </submittedName>
</protein>
<keyword evidence="2" id="KW-1185">Reference proteome</keyword>
<comment type="caution">
    <text evidence="1">The sequence shown here is derived from an EMBL/GenBank/DDBJ whole genome shotgun (WGS) entry which is preliminary data.</text>
</comment>
<dbReference type="Proteomes" id="UP000478052">
    <property type="component" value="Unassembled WGS sequence"/>
</dbReference>
<sequence length="63" mass="7343">MINDKFTKLSSVTKRKVYSKNDDNQTNKKTRNETFMLLFCFGEMLSGLNSRYSQESLELIEAV</sequence>
<accession>A0A6G0YR07</accession>
<dbReference type="AlphaFoldDB" id="A0A6G0YR07"/>
<dbReference type="EMBL" id="VUJU01002761">
    <property type="protein sequence ID" value="KAF0760179.1"/>
    <property type="molecule type" value="Genomic_DNA"/>
</dbReference>